<name>A0A4Y3M8A7_9PROT</name>
<accession>A0A4Y3M8A7</accession>
<gene>
    <name evidence="1" type="ORF">GRO01_13240</name>
</gene>
<proteinExistence type="predicted"/>
<evidence type="ECO:0000313" key="1">
    <source>
        <dbReference type="EMBL" id="GEB03748.1"/>
    </source>
</evidence>
<sequence>MGCQDFAGREIVSVCDCAQNAPVNNPFGQGEQQVQHASAACDLLQQGSVPGADAGQARQRCEEGSETVIPGFVALFFVGMGWKRLRELFGRHRDNGRFPCSSG</sequence>
<dbReference type="EMBL" id="BJLY01000002">
    <property type="protein sequence ID" value="GEB03748.1"/>
    <property type="molecule type" value="Genomic_DNA"/>
</dbReference>
<evidence type="ECO:0000313" key="2">
    <source>
        <dbReference type="Proteomes" id="UP000320772"/>
    </source>
</evidence>
<keyword evidence="2" id="KW-1185">Reference proteome</keyword>
<organism evidence="1 2">
    <name type="scientific">Gluconobacter roseus NBRC 3990</name>
    <dbReference type="NCBI Taxonomy" id="1307950"/>
    <lineage>
        <taxon>Bacteria</taxon>
        <taxon>Pseudomonadati</taxon>
        <taxon>Pseudomonadota</taxon>
        <taxon>Alphaproteobacteria</taxon>
        <taxon>Acetobacterales</taxon>
        <taxon>Acetobacteraceae</taxon>
        <taxon>Gluconobacter</taxon>
    </lineage>
</organism>
<protein>
    <submittedName>
        <fullName evidence="1">Uncharacterized protein</fullName>
    </submittedName>
</protein>
<comment type="caution">
    <text evidence="1">The sequence shown here is derived from an EMBL/GenBank/DDBJ whole genome shotgun (WGS) entry which is preliminary data.</text>
</comment>
<dbReference type="AlphaFoldDB" id="A0A4Y3M8A7"/>
<reference evidence="1 2" key="1">
    <citation type="submission" date="2019-06" db="EMBL/GenBank/DDBJ databases">
        <title>Whole genome shotgun sequence of Gluconobacter roseus NBRC 3990.</title>
        <authorList>
            <person name="Hosoyama A."/>
            <person name="Uohara A."/>
            <person name="Ohji S."/>
            <person name="Ichikawa N."/>
        </authorList>
    </citation>
    <scope>NUCLEOTIDE SEQUENCE [LARGE SCALE GENOMIC DNA]</scope>
    <source>
        <strain evidence="1 2">NBRC 3990</strain>
    </source>
</reference>
<dbReference type="Proteomes" id="UP000320772">
    <property type="component" value="Unassembled WGS sequence"/>
</dbReference>